<keyword evidence="2" id="KW-1003">Cell membrane</keyword>
<dbReference type="InterPro" id="IPR002293">
    <property type="entry name" value="AA/rel_permease1"/>
</dbReference>
<feature type="transmembrane region" description="Helical" evidence="7">
    <location>
        <begin position="304"/>
        <end position="323"/>
    </location>
</feature>
<evidence type="ECO:0000256" key="4">
    <source>
        <dbReference type="ARBA" id="ARBA00022989"/>
    </source>
</evidence>
<organism evidence="8 9">
    <name type="scientific">Agrococcus versicolor</name>
    <dbReference type="NCBI Taxonomy" id="501482"/>
    <lineage>
        <taxon>Bacteria</taxon>
        <taxon>Bacillati</taxon>
        <taxon>Actinomycetota</taxon>
        <taxon>Actinomycetes</taxon>
        <taxon>Micrococcales</taxon>
        <taxon>Microbacteriaceae</taxon>
        <taxon>Agrococcus</taxon>
    </lineage>
</organism>
<dbReference type="PIRSF" id="PIRSF006060">
    <property type="entry name" value="AA_transporter"/>
    <property type="match status" value="1"/>
</dbReference>
<evidence type="ECO:0000256" key="5">
    <source>
        <dbReference type="ARBA" id="ARBA00023136"/>
    </source>
</evidence>
<name>A0ABP5MC32_9MICO</name>
<accession>A0ABP5MC32</accession>
<dbReference type="Pfam" id="PF13520">
    <property type="entry name" value="AA_permease_2"/>
    <property type="match status" value="1"/>
</dbReference>
<feature type="region of interest" description="Disordered" evidence="6">
    <location>
        <begin position="1"/>
        <end position="22"/>
    </location>
</feature>
<evidence type="ECO:0000256" key="2">
    <source>
        <dbReference type="ARBA" id="ARBA00022475"/>
    </source>
</evidence>
<evidence type="ECO:0000256" key="1">
    <source>
        <dbReference type="ARBA" id="ARBA00004651"/>
    </source>
</evidence>
<comment type="subcellular location">
    <subcellularLocation>
        <location evidence="1">Cell membrane</location>
        <topology evidence="1">Multi-pass membrane protein</topology>
    </subcellularLocation>
</comment>
<feature type="transmembrane region" description="Helical" evidence="7">
    <location>
        <begin position="360"/>
        <end position="379"/>
    </location>
</feature>
<dbReference type="PANTHER" id="PTHR42770">
    <property type="entry name" value="AMINO ACID TRANSPORTER-RELATED"/>
    <property type="match status" value="1"/>
</dbReference>
<reference evidence="9" key="1">
    <citation type="journal article" date="2019" name="Int. J. Syst. Evol. Microbiol.">
        <title>The Global Catalogue of Microorganisms (GCM) 10K type strain sequencing project: providing services to taxonomists for standard genome sequencing and annotation.</title>
        <authorList>
            <consortium name="The Broad Institute Genomics Platform"/>
            <consortium name="The Broad Institute Genome Sequencing Center for Infectious Disease"/>
            <person name="Wu L."/>
            <person name="Ma J."/>
        </authorList>
    </citation>
    <scope>NUCLEOTIDE SEQUENCE [LARGE SCALE GENOMIC DNA]</scope>
    <source>
        <strain evidence="9">JCM 16026</strain>
    </source>
</reference>
<proteinExistence type="predicted"/>
<feature type="transmembrane region" description="Helical" evidence="7">
    <location>
        <begin position="106"/>
        <end position="127"/>
    </location>
</feature>
<dbReference type="InterPro" id="IPR050367">
    <property type="entry name" value="APC_superfamily"/>
</dbReference>
<keyword evidence="9" id="KW-1185">Reference proteome</keyword>
<dbReference type="PANTHER" id="PTHR42770:SF7">
    <property type="entry name" value="MEMBRANE PROTEIN"/>
    <property type="match status" value="1"/>
</dbReference>
<feature type="transmembrane region" description="Helical" evidence="7">
    <location>
        <begin position="180"/>
        <end position="199"/>
    </location>
</feature>
<dbReference type="Proteomes" id="UP001501599">
    <property type="component" value="Unassembled WGS sequence"/>
</dbReference>
<gene>
    <name evidence="8" type="ORF">GCM10009846_09090</name>
</gene>
<evidence type="ECO:0000256" key="6">
    <source>
        <dbReference type="SAM" id="MobiDB-lite"/>
    </source>
</evidence>
<feature type="transmembrane region" description="Helical" evidence="7">
    <location>
        <begin position="219"/>
        <end position="237"/>
    </location>
</feature>
<dbReference type="RefSeq" id="WP_344340853.1">
    <property type="nucleotide sequence ID" value="NZ_BAAAQT010000005.1"/>
</dbReference>
<dbReference type="EMBL" id="BAAAQT010000005">
    <property type="protein sequence ID" value="GAA2172177.1"/>
    <property type="molecule type" value="Genomic_DNA"/>
</dbReference>
<feature type="transmembrane region" description="Helical" evidence="7">
    <location>
        <begin position="147"/>
        <end position="168"/>
    </location>
</feature>
<keyword evidence="4 7" id="KW-1133">Transmembrane helix</keyword>
<evidence type="ECO:0000313" key="9">
    <source>
        <dbReference type="Proteomes" id="UP001501599"/>
    </source>
</evidence>
<keyword evidence="3 7" id="KW-0812">Transmembrane</keyword>
<keyword evidence="5 7" id="KW-0472">Membrane</keyword>
<evidence type="ECO:0000256" key="7">
    <source>
        <dbReference type="SAM" id="Phobius"/>
    </source>
</evidence>
<feature type="transmembrane region" description="Helical" evidence="7">
    <location>
        <begin position="258"/>
        <end position="284"/>
    </location>
</feature>
<evidence type="ECO:0000256" key="3">
    <source>
        <dbReference type="ARBA" id="ARBA00022692"/>
    </source>
</evidence>
<feature type="transmembrane region" description="Helical" evidence="7">
    <location>
        <begin position="66"/>
        <end position="85"/>
    </location>
</feature>
<feature type="transmembrane region" description="Helical" evidence="7">
    <location>
        <begin position="422"/>
        <end position="444"/>
    </location>
</feature>
<feature type="transmembrane region" description="Helical" evidence="7">
    <location>
        <begin position="464"/>
        <end position="484"/>
    </location>
</feature>
<dbReference type="Gene3D" id="1.20.1740.10">
    <property type="entry name" value="Amino acid/polyamine transporter I"/>
    <property type="match status" value="1"/>
</dbReference>
<sequence length="526" mass="54532">MSAPDEPTATTPGRHAPAERRDKGLKPDAIGFWDGLAIGLDSTAPAYSLAAVLGSIVVIVGVKAPAVLLVSFVPMLLIAGAFSYMNRADQDCGTTFSWVTRAMGPWVGWMGGWAIFTTGVLVIGAQADVSAYYLLDIVGLDDLRDTRWIVVALAVVIIVVMTLICVLGTELSAAVQRVMVLVQVGAVLLFAGLGIAAMASGDVAADAPTFSLDWLNPVGVEPSGLIAGMLLGVFIYWGWESAVNLSEESKDSSTSPGLAGIVSTVLLLVTYVTTAIAIIGVAGLSTVEAYDDDAGLFGAVASQVMGPFGWILVLSIIVSGLASTQTTILPASRTSLSMAVAGAFPKAFAKVHERFETPAFGTWVIGIVAIVWYVGASIVSENFLFDSLTALSIVVAFYYALTGIACVVYWRHALTRSVRGFLLVGLGPAVGAVTLLVLLVAAVIEQADPEASYSGTPILGVGAPLAIAIALFLAGIVLMVLWYLGEGRAFFSRRGGESVSQEVATAALGPIELAHPAASVDADSTS</sequence>
<evidence type="ECO:0000313" key="8">
    <source>
        <dbReference type="EMBL" id="GAA2172177.1"/>
    </source>
</evidence>
<feature type="transmembrane region" description="Helical" evidence="7">
    <location>
        <begin position="391"/>
        <end position="410"/>
    </location>
</feature>
<protein>
    <submittedName>
        <fullName evidence="8">APC family permease</fullName>
    </submittedName>
</protein>
<comment type="caution">
    <text evidence="8">The sequence shown here is derived from an EMBL/GenBank/DDBJ whole genome shotgun (WGS) entry which is preliminary data.</text>
</comment>